<keyword evidence="3" id="KW-1185">Reference proteome</keyword>
<keyword evidence="2" id="KW-0378">Hydrolase</keyword>
<dbReference type="EMBL" id="JARJBC010000010">
    <property type="protein sequence ID" value="MDF3291160.1"/>
    <property type="molecule type" value="Genomic_DNA"/>
</dbReference>
<dbReference type="InterPro" id="IPR012296">
    <property type="entry name" value="Nuclease_put_TT1808"/>
</dbReference>
<comment type="caution">
    <text evidence="2">The sequence shown here is derived from an EMBL/GenBank/DDBJ whole genome shotgun (WGS) entry which is preliminary data.</text>
</comment>
<dbReference type="InterPro" id="IPR008538">
    <property type="entry name" value="Uma2"/>
</dbReference>
<proteinExistence type="predicted"/>
<dbReference type="PANTHER" id="PTHR35400:SF3">
    <property type="entry name" value="SLL1072 PROTEIN"/>
    <property type="match status" value="1"/>
</dbReference>
<dbReference type="SUPFAM" id="SSF52980">
    <property type="entry name" value="Restriction endonuclease-like"/>
    <property type="match status" value="1"/>
</dbReference>
<sequence length="196" mass="21151">MSALPVEPVPSDDYGWDDLVRIWEETDVPEGCKVEIIKGQLVVTPPPANFHNSIASRLQRMLLTVIPEDWGVFQTLGVAVPSHSGLFVPDLAVAPESVVDVPGNFIMAGETELIAEITSKSNAEQDRVVKPAGYAQAGVPLYLLIDRWAPGGPTITLFGESNDGVYRTLQATKFGEKIHLPAPFDLTIDTSVFPGA</sequence>
<reference evidence="2 3" key="1">
    <citation type="submission" date="2023-03" db="EMBL/GenBank/DDBJ databases">
        <title>Draft genome sequence of Streptomyces sp. RB6PN23 isolated from peat swamp forest in Thailand.</title>
        <authorList>
            <person name="Klaysubun C."/>
            <person name="Duangmal K."/>
        </authorList>
    </citation>
    <scope>NUCLEOTIDE SEQUENCE [LARGE SCALE GENOMIC DNA]</scope>
    <source>
        <strain evidence="2 3">RB6PN23</strain>
    </source>
</reference>
<dbReference type="InterPro" id="IPR011335">
    <property type="entry name" value="Restrct_endonuc-II-like"/>
</dbReference>
<evidence type="ECO:0000313" key="3">
    <source>
        <dbReference type="Proteomes" id="UP001216579"/>
    </source>
</evidence>
<gene>
    <name evidence="2" type="ORF">P3G67_18355</name>
</gene>
<dbReference type="PANTHER" id="PTHR35400">
    <property type="entry name" value="SLR1083 PROTEIN"/>
    <property type="match status" value="1"/>
</dbReference>
<name>A0ABT5ZNK3_9ACTN</name>
<dbReference type="Proteomes" id="UP001216579">
    <property type="component" value="Unassembled WGS sequence"/>
</dbReference>
<evidence type="ECO:0000259" key="1">
    <source>
        <dbReference type="Pfam" id="PF05685"/>
    </source>
</evidence>
<keyword evidence="2" id="KW-0255">Endonuclease</keyword>
<dbReference type="Gene3D" id="3.90.1570.10">
    <property type="entry name" value="tt1808, chain A"/>
    <property type="match status" value="1"/>
</dbReference>
<keyword evidence="2" id="KW-0540">Nuclease</keyword>
<dbReference type="GO" id="GO:0004519">
    <property type="term" value="F:endonuclease activity"/>
    <property type="evidence" value="ECO:0007669"/>
    <property type="project" value="UniProtKB-KW"/>
</dbReference>
<dbReference type="Pfam" id="PF05685">
    <property type="entry name" value="Uma2"/>
    <property type="match status" value="1"/>
</dbReference>
<dbReference type="RefSeq" id="WP_276094405.1">
    <property type="nucleotide sequence ID" value="NZ_JARJBC010000010.1"/>
</dbReference>
<protein>
    <submittedName>
        <fullName evidence="2">Uma2 family endonuclease</fullName>
    </submittedName>
</protein>
<feature type="domain" description="Putative restriction endonuclease" evidence="1">
    <location>
        <begin position="24"/>
        <end position="188"/>
    </location>
</feature>
<accession>A0ABT5ZNK3</accession>
<organism evidence="2 3">
    <name type="scientific">Streptomyces silvisoli</name>
    <dbReference type="NCBI Taxonomy" id="3034235"/>
    <lineage>
        <taxon>Bacteria</taxon>
        <taxon>Bacillati</taxon>
        <taxon>Actinomycetota</taxon>
        <taxon>Actinomycetes</taxon>
        <taxon>Kitasatosporales</taxon>
        <taxon>Streptomycetaceae</taxon>
        <taxon>Streptomyces</taxon>
    </lineage>
</organism>
<evidence type="ECO:0000313" key="2">
    <source>
        <dbReference type="EMBL" id="MDF3291160.1"/>
    </source>
</evidence>
<dbReference type="CDD" id="cd06260">
    <property type="entry name" value="DUF820-like"/>
    <property type="match status" value="1"/>
</dbReference>